<proteinExistence type="predicted"/>
<feature type="region of interest" description="Disordered" evidence="1">
    <location>
        <begin position="168"/>
        <end position="187"/>
    </location>
</feature>
<protein>
    <submittedName>
        <fullName evidence="2">Uncharacterized protein</fullName>
    </submittedName>
</protein>
<gene>
    <name evidence="2" type="ORF">CSOJ01_01806</name>
</gene>
<sequence>MAPEDWRGFPTDFPKITSQLRRPGSESYRWGFYLYRATYNDQLLWERYIAYIREEASKTLDYEDNRDQLKKHFRLTIIEDASLDGASVEEVQERFRAWVAVLPEEGNEEQEIPAFDRRDQGRFDYCLYVDVECLQSFEIPSETEYESGETQGLVSAFVKVINAERHWPDPEEEEYSDEEDDSEDDCEEEHGPEYYWILLSCSDMCSFYSTITVGCEWDRQYRLCSYPEKRPWESC</sequence>
<comment type="caution">
    <text evidence="2">The sequence shown here is derived from an EMBL/GenBank/DDBJ whole genome shotgun (WGS) entry which is preliminary data.</text>
</comment>
<dbReference type="EMBL" id="WIGN01000015">
    <property type="protein sequence ID" value="KAF6818426.1"/>
    <property type="molecule type" value="Genomic_DNA"/>
</dbReference>
<dbReference type="Proteomes" id="UP000652219">
    <property type="component" value="Unassembled WGS sequence"/>
</dbReference>
<dbReference type="AlphaFoldDB" id="A0A8H6JTG5"/>
<evidence type="ECO:0000313" key="3">
    <source>
        <dbReference type="Proteomes" id="UP000652219"/>
    </source>
</evidence>
<keyword evidence="3" id="KW-1185">Reference proteome</keyword>
<feature type="compositionally biased region" description="Acidic residues" evidence="1">
    <location>
        <begin position="170"/>
        <end position="187"/>
    </location>
</feature>
<name>A0A8H6JTG5_9PEZI</name>
<organism evidence="2 3">
    <name type="scientific">Colletotrichum sojae</name>
    <dbReference type="NCBI Taxonomy" id="2175907"/>
    <lineage>
        <taxon>Eukaryota</taxon>
        <taxon>Fungi</taxon>
        <taxon>Dikarya</taxon>
        <taxon>Ascomycota</taxon>
        <taxon>Pezizomycotina</taxon>
        <taxon>Sordariomycetes</taxon>
        <taxon>Hypocreomycetidae</taxon>
        <taxon>Glomerellales</taxon>
        <taxon>Glomerellaceae</taxon>
        <taxon>Colletotrichum</taxon>
        <taxon>Colletotrichum orchidearum species complex</taxon>
    </lineage>
</organism>
<reference evidence="2 3" key="1">
    <citation type="journal article" date="2020" name="Phytopathology">
        <title>Genome Sequence Resources of Colletotrichum truncatum, C. plurivorum, C. musicola, and C. sojae: Four Species Pathogenic to Soybean (Glycine max).</title>
        <authorList>
            <person name="Rogerio F."/>
            <person name="Boufleur T.R."/>
            <person name="Ciampi-Guillardi M."/>
            <person name="Sukno S.A."/>
            <person name="Thon M.R."/>
            <person name="Massola Junior N.S."/>
            <person name="Baroncelli R."/>
        </authorList>
    </citation>
    <scope>NUCLEOTIDE SEQUENCE [LARGE SCALE GENOMIC DNA]</scope>
    <source>
        <strain evidence="2 3">LFN0009</strain>
    </source>
</reference>
<accession>A0A8H6JTG5</accession>
<evidence type="ECO:0000256" key="1">
    <source>
        <dbReference type="SAM" id="MobiDB-lite"/>
    </source>
</evidence>
<evidence type="ECO:0000313" key="2">
    <source>
        <dbReference type="EMBL" id="KAF6818426.1"/>
    </source>
</evidence>